<name>A0A8J9ZSN0_BRALA</name>
<evidence type="ECO:0000259" key="9">
    <source>
        <dbReference type="PROSITE" id="PS01225"/>
    </source>
</evidence>
<evidence type="ECO:0000256" key="6">
    <source>
        <dbReference type="PROSITE-ProRule" id="PRU00039"/>
    </source>
</evidence>
<feature type="compositionally biased region" description="Acidic residues" evidence="7">
    <location>
        <begin position="100"/>
        <end position="117"/>
    </location>
</feature>
<reference evidence="10" key="1">
    <citation type="submission" date="2022-01" db="EMBL/GenBank/DDBJ databases">
        <authorList>
            <person name="Braso-Vives M."/>
        </authorList>
    </citation>
    <scope>NUCLEOTIDE SEQUENCE</scope>
</reference>
<feature type="region of interest" description="Disordered" evidence="7">
    <location>
        <begin position="84"/>
        <end position="117"/>
    </location>
</feature>
<proteinExistence type="inferred from homology"/>
<evidence type="ECO:0000256" key="4">
    <source>
        <dbReference type="ARBA" id="ARBA00022729"/>
    </source>
</evidence>
<evidence type="ECO:0000256" key="2">
    <source>
        <dbReference type="ARBA" id="ARBA00007872"/>
    </source>
</evidence>
<keyword evidence="5 6" id="KW-1015">Disulfide bond</keyword>
<keyword evidence="3" id="KW-0964">Secreted</keyword>
<evidence type="ECO:0000313" key="11">
    <source>
        <dbReference type="Proteomes" id="UP000838412"/>
    </source>
</evidence>
<dbReference type="InterPro" id="IPR029034">
    <property type="entry name" value="Cystine-knot_cytokine"/>
</dbReference>
<feature type="signal peptide" evidence="8">
    <location>
        <begin position="1"/>
        <end position="28"/>
    </location>
</feature>
<feature type="disulfide bond" evidence="6">
    <location>
        <begin position="222"/>
        <end position="272"/>
    </location>
</feature>
<comment type="subcellular location">
    <subcellularLocation>
        <location evidence="1">Secreted</location>
    </subcellularLocation>
</comment>
<feature type="region of interest" description="Disordered" evidence="7">
    <location>
        <begin position="133"/>
        <end position="199"/>
    </location>
</feature>
<feature type="compositionally biased region" description="Low complexity" evidence="7">
    <location>
        <begin position="90"/>
        <end position="99"/>
    </location>
</feature>
<organism evidence="10 11">
    <name type="scientific">Branchiostoma lanceolatum</name>
    <name type="common">Common lancelet</name>
    <name type="synonym">Amphioxus lanceolatum</name>
    <dbReference type="NCBI Taxonomy" id="7740"/>
    <lineage>
        <taxon>Eukaryota</taxon>
        <taxon>Metazoa</taxon>
        <taxon>Chordata</taxon>
        <taxon>Cephalochordata</taxon>
        <taxon>Leptocardii</taxon>
        <taxon>Amphioxiformes</taxon>
        <taxon>Branchiostomatidae</taxon>
        <taxon>Branchiostoma</taxon>
    </lineage>
</organism>
<evidence type="ECO:0000256" key="3">
    <source>
        <dbReference type="ARBA" id="ARBA00022525"/>
    </source>
</evidence>
<comment type="caution">
    <text evidence="6">Lacks conserved residue(s) required for the propagation of feature annotation.</text>
</comment>
<dbReference type="PANTHER" id="PTHR15283:SF4">
    <property type="entry name" value="BURSICON"/>
    <property type="match status" value="1"/>
</dbReference>
<keyword evidence="4 8" id="KW-0732">Signal</keyword>
<feature type="compositionally biased region" description="Basic and acidic residues" evidence="7">
    <location>
        <begin position="133"/>
        <end position="142"/>
    </location>
</feature>
<accession>A0A8J9ZSN0</accession>
<dbReference type="GO" id="GO:0036122">
    <property type="term" value="F:BMP binding"/>
    <property type="evidence" value="ECO:0007669"/>
    <property type="project" value="TreeGrafter"/>
</dbReference>
<comment type="similarity">
    <text evidence="2">Belongs to the DAN family.</text>
</comment>
<dbReference type="GO" id="GO:0038098">
    <property type="term" value="P:sequestering of BMP from receptor via BMP binding"/>
    <property type="evidence" value="ECO:0007669"/>
    <property type="project" value="TreeGrafter"/>
</dbReference>
<dbReference type="Proteomes" id="UP000838412">
    <property type="component" value="Chromosome 4"/>
</dbReference>
<dbReference type="GO" id="GO:0005615">
    <property type="term" value="C:extracellular space"/>
    <property type="evidence" value="ECO:0007669"/>
    <property type="project" value="TreeGrafter"/>
</dbReference>
<dbReference type="OrthoDB" id="10061784at2759"/>
<dbReference type="Pfam" id="PF03045">
    <property type="entry name" value="DAN"/>
    <property type="match status" value="1"/>
</dbReference>
<evidence type="ECO:0000256" key="7">
    <source>
        <dbReference type="SAM" id="MobiDB-lite"/>
    </source>
</evidence>
<dbReference type="GO" id="GO:0009887">
    <property type="term" value="P:animal organ morphogenesis"/>
    <property type="evidence" value="ECO:0007669"/>
    <property type="project" value="TreeGrafter"/>
</dbReference>
<evidence type="ECO:0000256" key="1">
    <source>
        <dbReference type="ARBA" id="ARBA00004613"/>
    </source>
</evidence>
<dbReference type="InterPro" id="IPR004133">
    <property type="entry name" value="DAN_dom"/>
</dbReference>
<dbReference type="GO" id="GO:0048018">
    <property type="term" value="F:receptor ligand activity"/>
    <property type="evidence" value="ECO:0007669"/>
    <property type="project" value="TreeGrafter"/>
</dbReference>
<evidence type="ECO:0000256" key="8">
    <source>
        <dbReference type="SAM" id="SignalP"/>
    </source>
</evidence>
<dbReference type="PANTHER" id="PTHR15283">
    <property type="entry name" value="GREMLIN 1"/>
    <property type="match status" value="1"/>
</dbReference>
<dbReference type="EMBL" id="OV696689">
    <property type="protein sequence ID" value="CAH1261397.1"/>
    <property type="molecule type" value="Genomic_DNA"/>
</dbReference>
<feature type="chain" id="PRO_5035455524" evidence="8">
    <location>
        <begin position="29"/>
        <end position="312"/>
    </location>
</feature>
<keyword evidence="11" id="KW-1185">Reference proteome</keyword>
<sequence length="312" mass="35043">MAARQVVEAVCAAALVLLVTGGAHLAAADGSRASWRDEEGSPPEEGEDLELLAFRGLRSGEDGGVPDSGFLPTLPVFSGFTAANSREPTSSASSSSYFDDSSETAEGSSDEDEGDDEEFDALSVIRGVRKHAELQQPHHDDHDDGEFVDDDDDDRRSRRKPRRRSRARPGGRKPRHSTSYIPDPDKDMPNESDQQVDEREILKSSRRALVVTERKYLKQDWCKTQPLRQTVRAKGCLSRTVINRFCYGQCNSFYIPKHVRKDAESFQSCAFCKPHRYSMISVTLRCPDLTPNFKRKRIQRVKKCKCMSVILE</sequence>
<evidence type="ECO:0000256" key="5">
    <source>
        <dbReference type="ARBA" id="ARBA00023157"/>
    </source>
</evidence>
<dbReference type="SMART" id="SM00041">
    <property type="entry name" value="CT"/>
    <property type="match status" value="1"/>
</dbReference>
<gene>
    <name evidence="10" type="primary">GREM2</name>
    <name evidence="10" type="ORF">BLAG_LOCUS16825</name>
</gene>
<feature type="domain" description="CTCK" evidence="9">
    <location>
        <begin position="222"/>
        <end position="312"/>
    </location>
</feature>
<evidence type="ECO:0000313" key="10">
    <source>
        <dbReference type="EMBL" id="CAH1261397.1"/>
    </source>
</evidence>
<dbReference type="PROSITE" id="PS01225">
    <property type="entry name" value="CTCK_2"/>
    <property type="match status" value="1"/>
</dbReference>
<feature type="compositionally biased region" description="Basic residues" evidence="7">
    <location>
        <begin position="157"/>
        <end position="176"/>
    </location>
</feature>
<dbReference type="Gene3D" id="2.10.90.10">
    <property type="entry name" value="Cystine-knot cytokines"/>
    <property type="match status" value="1"/>
</dbReference>
<dbReference type="InterPro" id="IPR006207">
    <property type="entry name" value="Cys_knot_C"/>
</dbReference>
<feature type="compositionally biased region" description="Acidic residues" evidence="7">
    <location>
        <begin position="143"/>
        <end position="153"/>
    </location>
</feature>
<protein>
    <submittedName>
        <fullName evidence="10">GREM2 protein</fullName>
    </submittedName>
</protein>
<dbReference type="AlphaFoldDB" id="A0A8J9ZSN0"/>